<evidence type="ECO:0000313" key="1">
    <source>
        <dbReference type="EMBL" id="MBL0683865.1"/>
    </source>
</evidence>
<organism evidence="1 2">
    <name type="scientific">Aquimarina mytili</name>
    <dbReference type="NCBI Taxonomy" id="874423"/>
    <lineage>
        <taxon>Bacteria</taxon>
        <taxon>Pseudomonadati</taxon>
        <taxon>Bacteroidota</taxon>
        <taxon>Flavobacteriia</taxon>
        <taxon>Flavobacteriales</taxon>
        <taxon>Flavobacteriaceae</taxon>
        <taxon>Aquimarina</taxon>
    </lineage>
</organism>
<dbReference type="Pfam" id="PF19268">
    <property type="entry name" value="CIS_TMP"/>
    <property type="match status" value="1"/>
</dbReference>
<name>A0A936ZXS2_9FLAO</name>
<keyword evidence="2" id="KW-1185">Reference proteome</keyword>
<accession>A0A936ZXS2</accession>
<dbReference type="InterPro" id="IPR045538">
    <property type="entry name" value="CIS_TMP"/>
</dbReference>
<proteinExistence type="predicted"/>
<dbReference type="EMBL" id="JAERQJ010000003">
    <property type="protein sequence ID" value="MBL0683865.1"/>
    <property type="molecule type" value="Genomic_DNA"/>
</dbReference>
<evidence type="ECO:0000313" key="2">
    <source>
        <dbReference type="Proteomes" id="UP000651057"/>
    </source>
</evidence>
<protein>
    <submittedName>
        <fullName evidence="1">Uncharacterized protein</fullName>
    </submittedName>
</protein>
<sequence>MGSNAHIINKQIIEVVLSDRTTAFESQQRIGQLYSKQLISILNDVLDIHFDNDDHMHYQLDSLTIDLGLVTLDALPEVFAKELDVVLKSSQTTNQLTITSNANETEQGVIEERTPLRVLGYYLITGRLPWWFNAQKKSYLFEQWELLMKHPTYEFKTLLSQLHHNKTHLDRYLHTFSEEQVFKSAEWITGLSHNELYRIRNKVKYEVRKRNKKEILSFWKTDFLRVLFRPKREQTANSEVYYLEETLKILGIASHNNTEVPKYKVSKDIQSLLIKYKHLANKHGFLKSITTQLNKLIQTSAINEVPVHLLTQLTVLLEKVLLEISATEFYFNKDFVTSEMFTSLVTNLNTIEKIVQQVKPKDTPLDITRLQSQFDETDFITIENAGLVLLWPFLPRFFKNLKLLEDKDFIDESSMHKAVCALQYLCNPHESELFEGQLPLAKLLCGVPLEEPVPIILLTDEEKEIAHGLLQAVMQQGPHWKNLSVLGFRTSYLCRQASLRSRDDHWLLQVQKETYDITLQKLLWSIQAVKLPWMERALMVEWL</sequence>
<comment type="caution">
    <text evidence="1">The sequence shown here is derived from an EMBL/GenBank/DDBJ whole genome shotgun (WGS) entry which is preliminary data.</text>
</comment>
<dbReference type="Proteomes" id="UP000651057">
    <property type="component" value="Unassembled WGS sequence"/>
</dbReference>
<dbReference type="AlphaFoldDB" id="A0A936ZXS2"/>
<dbReference type="RefSeq" id="WP_201919259.1">
    <property type="nucleotide sequence ID" value="NZ_BAABAX010000005.1"/>
</dbReference>
<gene>
    <name evidence="1" type="ORF">JJQ60_10080</name>
</gene>
<reference evidence="1" key="1">
    <citation type="submission" date="2021-01" db="EMBL/GenBank/DDBJ databases">
        <authorList>
            <person name="Zhong Y.L."/>
        </authorList>
    </citation>
    <scope>NUCLEOTIDE SEQUENCE</scope>
    <source>
        <strain evidence="1">KCTC 23302</strain>
    </source>
</reference>